<dbReference type="InterPro" id="IPR018501">
    <property type="entry name" value="DDT_dom"/>
</dbReference>
<dbReference type="Proteomes" id="UP000195402">
    <property type="component" value="Unassembled WGS sequence"/>
</dbReference>
<evidence type="ECO:0000256" key="3">
    <source>
        <dbReference type="SAM" id="MobiDB-lite"/>
    </source>
</evidence>
<dbReference type="AlphaFoldDB" id="A0A200PNX3"/>
<dbReference type="InterPro" id="IPR028938">
    <property type="entry name" value="Rsf1-like"/>
</dbReference>
<feature type="region of interest" description="Disordered" evidence="3">
    <location>
        <begin position="402"/>
        <end position="428"/>
    </location>
</feature>
<dbReference type="GO" id="GO:0031213">
    <property type="term" value="C:RSF complex"/>
    <property type="evidence" value="ECO:0007669"/>
    <property type="project" value="InterPro"/>
</dbReference>
<keyword evidence="6" id="KW-1185">Reference proteome</keyword>
<dbReference type="OMA" id="WITVLCK"/>
<dbReference type="STRING" id="56857.A0A200PNX3"/>
<comment type="subcellular location">
    <subcellularLocation>
        <location evidence="1">Nucleus</location>
    </subcellularLocation>
</comment>
<feature type="region of interest" description="Disordered" evidence="3">
    <location>
        <begin position="348"/>
        <end position="368"/>
    </location>
</feature>
<dbReference type="InParanoid" id="A0A200PNX3"/>
<evidence type="ECO:0000256" key="1">
    <source>
        <dbReference type="ARBA" id="ARBA00004123"/>
    </source>
</evidence>
<dbReference type="EMBL" id="MVGT01004386">
    <property type="protein sequence ID" value="OUZ99916.1"/>
    <property type="molecule type" value="Genomic_DNA"/>
</dbReference>
<gene>
    <name evidence="5" type="ORF">BVC80_9069g24</name>
</gene>
<evidence type="ECO:0000259" key="4">
    <source>
        <dbReference type="Pfam" id="PF02791"/>
    </source>
</evidence>
<sequence length="428" mass="49180">MTEKRGRRKPPLKVEEEKEGFVEDEDPMTEKPSIIPVSSLSESQIARLRLRERWELASVLNFLHVFKPVIQIDLEFSAEDIETALITPNNILSQLHISLLKGIPPVSKNLTSPDAWVTTLCKKLNEWWPWVDRNGFLLVLVCREEISRYKDLDPTVRLVILKALCELRADQDDALSYMNDALKNGTEISTFRKDRLGEDGNGTAYWYDGDSDIGYRLYKEVTKVEFIPRLKGKGRLTQPTNSYQWETLATNLEEFVQISNKLLSSEVMAEAAVGKTVENEIIPILEKLQKKKERALKRQQKQTMLLGGFLNSHRIGDTRSQRNRRPVSYTFDEYDRSIDEAIQLDNSEKENNDRGHGTRLIGHHQKKKGLSATDVVGLRRSTRTAGLTNIQTRNNADTKRMLRERPTRNTVHDQIISDSEDENSQGKY</sequence>
<dbReference type="PANTHER" id="PTHR14296:SF12">
    <property type="entry name" value="DDT DOMAIN-CONTAINING PROTEIN DDR4 ISOFORM X1"/>
    <property type="match status" value="1"/>
</dbReference>
<dbReference type="OrthoDB" id="303107at2759"/>
<proteinExistence type="predicted"/>
<evidence type="ECO:0000256" key="2">
    <source>
        <dbReference type="ARBA" id="ARBA00023242"/>
    </source>
</evidence>
<comment type="caution">
    <text evidence="5">The sequence shown here is derived from an EMBL/GenBank/DDBJ whole genome shotgun (WGS) entry which is preliminary data.</text>
</comment>
<keyword evidence="2" id="KW-0539">Nucleus</keyword>
<evidence type="ECO:0000313" key="6">
    <source>
        <dbReference type="Proteomes" id="UP000195402"/>
    </source>
</evidence>
<feature type="compositionally biased region" description="Acidic residues" evidence="3">
    <location>
        <begin position="418"/>
        <end position="428"/>
    </location>
</feature>
<evidence type="ECO:0000313" key="5">
    <source>
        <dbReference type="EMBL" id="OUZ99916.1"/>
    </source>
</evidence>
<dbReference type="GO" id="GO:0006355">
    <property type="term" value="P:regulation of DNA-templated transcription"/>
    <property type="evidence" value="ECO:0007669"/>
    <property type="project" value="InterPro"/>
</dbReference>
<accession>A0A200PNX3</accession>
<feature type="domain" description="DDT" evidence="4">
    <location>
        <begin position="58"/>
        <end position="101"/>
    </location>
</feature>
<dbReference type="PANTHER" id="PTHR14296">
    <property type="entry name" value="REMODELING AND SPACING FACTOR 1"/>
    <property type="match status" value="1"/>
</dbReference>
<feature type="region of interest" description="Disordered" evidence="3">
    <location>
        <begin position="1"/>
        <end position="33"/>
    </location>
</feature>
<organism evidence="5 6">
    <name type="scientific">Macleaya cordata</name>
    <name type="common">Five-seeded plume-poppy</name>
    <name type="synonym">Bocconia cordata</name>
    <dbReference type="NCBI Taxonomy" id="56857"/>
    <lineage>
        <taxon>Eukaryota</taxon>
        <taxon>Viridiplantae</taxon>
        <taxon>Streptophyta</taxon>
        <taxon>Embryophyta</taxon>
        <taxon>Tracheophyta</taxon>
        <taxon>Spermatophyta</taxon>
        <taxon>Magnoliopsida</taxon>
        <taxon>Ranunculales</taxon>
        <taxon>Papaveraceae</taxon>
        <taxon>Papaveroideae</taxon>
        <taxon>Macleaya</taxon>
    </lineage>
</organism>
<feature type="compositionally biased region" description="Basic and acidic residues" evidence="3">
    <location>
        <begin position="402"/>
        <end position="411"/>
    </location>
</feature>
<name>A0A200PNX3_MACCD</name>
<reference evidence="5 6" key="1">
    <citation type="journal article" date="2017" name="Mol. Plant">
        <title>The Genome of Medicinal Plant Macleaya cordata Provides New Insights into Benzylisoquinoline Alkaloids Metabolism.</title>
        <authorList>
            <person name="Liu X."/>
            <person name="Liu Y."/>
            <person name="Huang P."/>
            <person name="Ma Y."/>
            <person name="Qing Z."/>
            <person name="Tang Q."/>
            <person name="Cao H."/>
            <person name="Cheng P."/>
            <person name="Zheng Y."/>
            <person name="Yuan Z."/>
            <person name="Zhou Y."/>
            <person name="Liu J."/>
            <person name="Tang Z."/>
            <person name="Zhuo Y."/>
            <person name="Zhang Y."/>
            <person name="Yu L."/>
            <person name="Huang J."/>
            <person name="Yang P."/>
            <person name="Peng Q."/>
            <person name="Zhang J."/>
            <person name="Jiang W."/>
            <person name="Zhang Z."/>
            <person name="Lin K."/>
            <person name="Ro D.K."/>
            <person name="Chen X."/>
            <person name="Xiong X."/>
            <person name="Shang Y."/>
            <person name="Huang S."/>
            <person name="Zeng J."/>
        </authorList>
    </citation>
    <scope>NUCLEOTIDE SEQUENCE [LARGE SCALE GENOMIC DNA]</scope>
    <source>
        <strain evidence="6">cv. BLH2017</strain>
        <tissue evidence="5">Root</tissue>
    </source>
</reference>
<dbReference type="FunCoup" id="A0A200PNX3">
    <property type="interactions" value="150"/>
</dbReference>
<feature type="compositionally biased region" description="Basic and acidic residues" evidence="3">
    <location>
        <begin position="12"/>
        <end position="21"/>
    </location>
</feature>
<dbReference type="Pfam" id="PF02791">
    <property type="entry name" value="DDT"/>
    <property type="match status" value="1"/>
</dbReference>
<feature type="compositionally biased region" description="Basic residues" evidence="3">
    <location>
        <begin position="1"/>
        <end position="11"/>
    </location>
</feature>
<protein>
    <recommendedName>
        <fullName evidence="4">DDT domain-containing protein</fullName>
    </recommendedName>
</protein>